<feature type="signal peptide" evidence="1">
    <location>
        <begin position="1"/>
        <end position="21"/>
    </location>
</feature>
<gene>
    <name evidence="3" type="ORF">C4F49_12635</name>
</gene>
<dbReference type="GO" id="GO:0004519">
    <property type="term" value="F:endonuclease activity"/>
    <property type="evidence" value="ECO:0007669"/>
    <property type="project" value="UniProtKB-KW"/>
</dbReference>
<keyword evidence="1" id="KW-0732">Signal</keyword>
<keyword evidence="3" id="KW-0255">Endonuclease</keyword>
<evidence type="ECO:0000313" key="3">
    <source>
        <dbReference type="EMBL" id="MBE8714528.1"/>
    </source>
</evidence>
<keyword evidence="3" id="KW-0378">Hydrolase</keyword>
<evidence type="ECO:0000259" key="2">
    <source>
        <dbReference type="Pfam" id="PF03372"/>
    </source>
</evidence>
<dbReference type="Pfam" id="PF03372">
    <property type="entry name" value="Exo_endo_phos"/>
    <property type="match status" value="1"/>
</dbReference>
<dbReference type="InterPro" id="IPR050410">
    <property type="entry name" value="CCR4/nocturin_mRNA_transcr"/>
</dbReference>
<dbReference type="InterPro" id="IPR005135">
    <property type="entry name" value="Endo/exonuclease/phosphatase"/>
</dbReference>
<dbReference type="Gene3D" id="3.60.10.10">
    <property type="entry name" value="Endonuclease/exonuclease/phosphatase"/>
    <property type="match status" value="1"/>
</dbReference>
<dbReference type="GO" id="GO:0000175">
    <property type="term" value="F:3'-5'-RNA exonuclease activity"/>
    <property type="evidence" value="ECO:0007669"/>
    <property type="project" value="TreeGrafter"/>
</dbReference>
<evidence type="ECO:0000313" key="4">
    <source>
        <dbReference type="Proteomes" id="UP000616201"/>
    </source>
</evidence>
<feature type="chain" id="PRO_5037020910" evidence="1">
    <location>
        <begin position="22"/>
        <end position="306"/>
    </location>
</feature>
<dbReference type="Proteomes" id="UP000616201">
    <property type="component" value="Unassembled WGS sequence"/>
</dbReference>
<dbReference type="AlphaFoldDB" id="A0A928UYS6"/>
<comment type="caution">
    <text evidence="3">The sequence shown here is derived from an EMBL/GenBank/DDBJ whole genome shotgun (WGS) entry which is preliminary data.</text>
</comment>
<reference evidence="3" key="1">
    <citation type="submission" date="2018-02" db="EMBL/GenBank/DDBJ databases">
        <authorList>
            <person name="Vasarhelyi B.M."/>
            <person name="Deshmukh S."/>
            <person name="Balint B."/>
            <person name="Kukolya J."/>
        </authorList>
    </citation>
    <scope>NUCLEOTIDE SEQUENCE</scope>
    <source>
        <strain evidence="3">KB22</strain>
    </source>
</reference>
<keyword evidence="4" id="KW-1185">Reference proteome</keyword>
<dbReference type="EMBL" id="PRDK01000006">
    <property type="protein sequence ID" value="MBE8714528.1"/>
    <property type="molecule type" value="Genomic_DNA"/>
</dbReference>
<organism evidence="3 4">
    <name type="scientific">Sphingobacterium hungaricum</name>
    <dbReference type="NCBI Taxonomy" id="2082723"/>
    <lineage>
        <taxon>Bacteria</taxon>
        <taxon>Pseudomonadati</taxon>
        <taxon>Bacteroidota</taxon>
        <taxon>Sphingobacteriia</taxon>
        <taxon>Sphingobacteriales</taxon>
        <taxon>Sphingobacteriaceae</taxon>
        <taxon>Sphingobacterium</taxon>
    </lineage>
</organism>
<protein>
    <submittedName>
        <fullName evidence="3">Endonuclease</fullName>
    </submittedName>
</protein>
<dbReference type="RefSeq" id="WP_196936214.1">
    <property type="nucleotide sequence ID" value="NZ_MU158698.1"/>
</dbReference>
<feature type="domain" description="Endonuclease/exonuclease/phosphatase" evidence="2">
    <location>
        <begin position="28"/>
        <end position="296"/>
    </location>
</feature>
<accession>A0A928UYS6</accession>
<dbReference type="CDD" id="cd09083">
    <property type="entry name" value="EEP-1"/>
    <property type="match status" value="1"/>
</dbReference>
<dbReference type="PANTHER" id="PTHR12121:SF36">
    <property type="entry name" value="ENDONUCLEASE_EXONUCLEASE_PHOSPHATASE DOMAIN-CONTAINING PROTEIN"/>
    <property type="match status" value="1"/>
</dbReference>
<dbReference type="SUPFAM" id="SSF56219">
    <property type="entry name" value="DNase I-like"/>
    <property type="match status" value="1"/>
</dbReference>
<name>A0A928UYS6_9SPHI</name>
<evidence type="ECO:0000256" key="1">
    <source>
        <dbReference type="SAM" id="SignalP"/>
    </source>
</evidence>
<sequence>MKNLKILTFVLLQFFVLSSFAQTSLHIASYNIRNDNQGDAEKGNGWKSRLPVIAQLIQFNDFDVFGAQEVLNNQLNDLLQHLPQYAHVGVGRDDGKTKGEYAPIFYNKNRFKIVQEGNFWLSETTDRPNKGWDAVLPRICSYAKFEELDNGKTFWVFNLHLDHVGIIAREKSCELVLSQIKKIAGNETSLLMGDFNVDQNNKIYEILNKSGLLHDSYEISPLKYALNGTFNAFDPNLMTDSRIDHIFVTSNVKVQSYAVLTDSYRSPQAVEAEIKKGDFPKELSFKDYTARLPSDHFPVAVKIEIH</sequence>
<proteinExistence type="predicted"/>
<dbReference type="PANTHER" id="PTHR12121">
    <property type="entry name" value="CARBON CATABOLITE REPRESSOR PROTEIN 4"/>
    <property type="match status" value="1"/>
</dbReference>
<keyword evidence="3" id="KW-0540">Nuclease</keyword>
<dbReference type="InterPro" id="IPR036691">
    <property type="entry name" value="Endo/exonu/phosph_ase_sf"/>
</dbReference>